<dbReference type="SUPFAM" id="SSF52091">
    <property type="entry name" value="SpoIIaa-like"/>
    <property type="match status" value="1"/>
</dbReference>
<dbReference type="Pfam" id="PF00916">
    <property type="entry name" value="Sulfate_transp"/>
    <property type="match status" value="1"/>
</dbReference>
<dbReference type="InterPro" id="IPR011547">
    <property type="entry name" value="SLC26A/SulP_dom"/>
</dbReference>
<dbReference type="Gene3D" id="3.30.750.24">
    <property type="entry name" value="STAS domain"/>
    <property type="match status" value="1"/>
</dbReference>
<evidence type="ECO:0000313" key="8">
    <source>
        <dbReference type="Proteomes" id="UP000014216"/>
    </source>
</evidence>
<feature type="transmembrane region" description="Helical" evidence="5">
    <location>
        <begin position="368"/>
        <end position="386"/>
    </location>
</feature>
<dbReference type="GO" id="GO:0016020">
    <property type="term" value="C:membrane"/>
    <property type="evidence" value="ECO:0007669"/>
    <property type="project" value="UniProtKB-SubCell"/>
</dbReference>
<dbReference type="PANTHER" id="PTHR11814">
    <property type="entry name" value="SULFATE TRANSPORTER"/>
    <property type="match status" value="1"/>
</dbReference>
<dbReference type="PATRIC" id="fig|1286635.3.peg.572"/>
<evidence type="ECO:0000313" key="7">
    <source>
        <dbReference type="EMBL" id="EMS81398.1"/>
    </source>
</evidence>
<feature type="transmembrane region" description="Helical" evidence="5">
    <location>
        <begin position="398"/>
        <end position="428"/>
    </location>
</feature>
<keyword evidence="2 5" id="KW-0812">Transmembrane</keyword>
<keyword evidence="3 5" id="KW-1133">Transmembrane helix</keyword>
<proteinExistence type="predicted"/>
<name>S0G224_9BACT</name>
<accession>S0G224</accession>
<feature type="transmembrane region" description="Helical" evidence="5">
    <location>
        <begin position="265"/>
        <end position="287"/>
    </location>
</feature>
<dbReference type="InterPro" id="IPR001902">
    <property type="entry name" value="SLC26A/SulP_fam"/>
</dbReference>
<feature type="transmembrane region" description="Helical" evidence="5">
    <location>
        <begin position="341"/>
        <end position="362"/>
    </location>
</feature>
<feature type="transmembrane region" description="Helical" evidence="5">
    <location>
        <begin position="198"/>
        <end position="214"/>
    </location>
</feature>
<evidence type="ECO:0000256" key="4">
    <source>
        <dbReference type="ARBA" id="ARBA00023136"/>
    </source>
</evidence>
<dbReference type="NCBIfam" id="TIGR00815">
    <property type="entry name" value="sulP"/>
    <property type="match status" value="1"/>
</dbReference>
<feature type="transmembrane region" description="Helical" evidence="5">
    <location>
        <begin position="39"/>
        <end position="64"/>
    </location>
</feature>
<reference evidence="7 8" key="1">
    <citation type="journal article" date="2013" name="Genome Announc.">
        <title>Draft Genome Sequence of Desulfotignum phosphitoxidans DSM 13687 Strain FiPS-3.</title>
        <authorList>
            <person name="Poehlein A."/>
            <person name="Daniel R."/>
            <person name="Simeonova D.D."/>
        </authorList>
    </citation>
    <scope>NUCLEOTIDE SEQUENCE [LARGE SCALE GENOMIC DNA]</scope>
    <source>
        <strain evidence="7 8">DSM 13687</strain>
    </source>
</reference>
<feature type="transmembrane region" description="Helical" evidence="5">
    <location>
        <begin position="114"/>
        <end position="134"/>
    </location>
</feature>
<evidence type="ECO:0000256" key="1">
    <source>
        <dbReference type="ARBA" id="ARBA00004141"/>
    </source>
</evidence>
<dbReference type="InterPro" id="IPR036513">
    <property type="entry name" value="STAS_dom_sf"/>
</dbReference>
<dbReference type="EMBL" id="APJX01000001">
    <property type="protein sequence ID" value="EMS81398.1"/>
    <property type="molecule type" value="Genomic_DNA"/>
</dbReference>
<dbReference type="AlphaFoldDB" id="S0G224"/>
<dbReference type="CDD" id="cd07042">
    <property type="entry name" value="STAS_SulP_like_sulfate_transporter"/>
    <property type="match status" value="1"/>
</dbReference>
<evidence type="ECO:0000256" key="3">
    <source>
        <dbReference type="ARBA" id="ARBA00022989"/>
    </source>
</evidence>
<dbReference type="OrthoDB" id="9769739at2"/>
<comment type="caution">
    <text evidence="7">The sequence shown here is derived from an EMBL/GenBank/DDBJ whole genome shotgun (WGS) entry which is preliminary data.</text>
</comment>
<organism evidence="7 8">
    <name type="scientific">Desulfotignum phosphitoxidans DSM 13687</name>
    <dbReference type="NCBI Taxonomy" id="1286635"/>
    <lineage>
        <taxon>Bacteria</taxon>
        <taxon>Pseudomonadati</taxon>
        <taxon>Thermodesulfobacteriota</taxon>
        <taxon>Desulfobacteria</taxon>
        <taxon>Desulfobacterales</taxon>
        <taxon>Desulfobacteraceae</taxon>
        <taxon>Desulfotignum</taxon>
    </lineage>
</organism>
<dbReference type="GO" id="GO:0055085">
    <property type="term" value="P:transmembrane transport"/>
    <property type="evidence" value="ECO:0007669"/>
    <property type="project" value="InterPro"/>
</dbReference>
<dbReference type="Proteomes" id="UP000014216">
    <property type="component" value="Unassembled WGS sequence"/>
</dbReference>
<keyword evidence="8" id="KW-1185">Reference proteome</keyword>
<sequence length="606" mass="64717">MTAGYRKAAPVRPVPLGVRIFPFLSWIKTVNRGTLKADLLAGLTGAFIVLPQGVSFAMIAGLPAEYGLYAAIVPPVIAALFGSSMYLVSGPTTAISIIVFSTLSPLADPGSADYVRLALTLTFMAGLFQLAFGLARLGTLINFVSHSVIVGFTAGAAFLIATSQLKHALGIPIPGGASFLTSWAFIIKSAGQTNGYELVVALATLVCAVIFKILRPRWPGLLIALAAGSLLNLAMDGAAHGVRLLGELPGHLPPLSSPDFTLDTLRMMGPGALAVAFLGLIEALSIARSITVQSNQHINGNQEFIGQGLSNIVGSFFSSYASSGSFTRSGVNFDAGARTPLASIFSALFLAVIVVLIAPLTAWLPLPAMGGVIFFVAFKLIDFPHIKEILRSSRSETLVLLATFFGTLFFEIEFAIYSGVLLSMAIYLTRTSHPHVDAMVPGPGDPDRQLTEISQTELVECPQLRILRISGSLFFGAANHVSEILEESDDSDPRHLLIIGYGINFIDVSGSLVLEQEAHRRLKLGKNLFLCRLNRDVIRFLAHGGFLKQIGENRLFATESQAISRIFNILDKSICSTCTARIFEECQSVPGPGQALGKSRNNGRGR</sequence>
<feature type="transmembrane region" description="Helical" evidence="5">
    <location>
        <begin position="221"/>
        <end position="245"/>
    </location>
</feature>
<dbReference type="PROSITE" id="PS50801">
    <property type="entry name" value="STAS"/>
    <property type="match status" value="1"/>
</dbReference>
<feature type="transmembrane region" description="Helical" evidence="5">
    <location>
        <begin position="140"/>
        <end position="161"/>
    </location>
</feature>
<protein>
    <submittedName>
        <fullName evidence="7">Sulfate transporter SulP</fullName>
    </submittedName>
</protein>
<dbReference type="Pfam" id="PF01740">
    <property type="entry name" value="STAS"/>
    <property type="match status" value="1"/>
</dbReference>
<feature type="transmembrane region" description="Helical" evidence="5">
    <location>
        <begin position="168"/>
        <end position="186"/>
    </location>
</feature>
<gene>
    <name evidence="7" type="primary">sulP</name>
    <name evidence="7" type="ORF">Dpo_1c05390</name>
</gene>
<comment type="subcellular location">
    <subcellularLocation>
        <location evidence="1">Membrane</location>
        <topology evidence="1">Multi-pass membrane protein</topology>
    </subcellularLocation>
</comment>
<dbReference type="InterPro" id="IPR002645">
    <property type="entry name" value="STAS_dom"/>
</dbReference>
<keyword evidence="4 5" id="KW-0472">Membrane</keyword>
<feature type="domain" description="STAS" evidence="6">
    <location>
        <begin position="454"/>
        <end position="566"/>
    </location>
</feature>
<evidence type="ECO:0000259" key="6">
    <source>
        <dbReference type="PROSITE" id="PS50801"/>
    </source>
</evidence>
<evidence type="ECO:0000256" key="2">
    <source>
        <dbReference type="ARBA" id="ARBA00022692"/>
    </source>
</evidence>
<evidence type="ECO:0000256" key="5">
    <source>
        <dbReference type="SAM" id="Phobius"/>
    </source>
</evidence>
<dbReference type="RefSeq" id="WP_006964122.1">
    <property type="nucleotide sequence ID" value="NZ_APJX01000001.1"/>
</dbReference>
<feature type="transmembrane region" description="Helical" evidence="5">
    <location>
        <begin position="76"/>
        <end position="102"/>
    </location>
</feature>